<organism evidence="2 3">
    <name type="scientific">Phycomyces blakesleeanus (strain ATCC 8743b / DSM 1359 / FGSC 10004 / NBRC 33097 / NRRL 1555)</name>
    <dbReference type="NCBI Taxonomy" id="763407"/>
    <lineage>
        <taxon>Eukaryota</taxon>
        <taxon>Fungi</taxon>
        <taxon>Fungi incertae sedis</taxon>
        <taxon>Mucoromycota</taxon>
        <taxon>Mucoromycotina</taxon>
        <taxon>Mucoromycetes</taxon>
        <taxon>Mucorales</taxon>
        <taxon>Phycomycetaceae</taxon>
        <taxon>Phycomyces</taxon>
    </lineage>
</organism>
<dbReference type="VEuPathDB" id="FungiDB:PHYBLDRAFT_141389"/>
<evidence type="ECO:0000313" key="2">
    <source>
        <dbReference type="EMBL" id="OAD77505.1"/>
    </source>
</evidence>
<dbReference type="RefSeq" id="XP_018295545.1">
    <property type="nucleotide sequence ID" value="XM_018430585.1"/>
</dbReference>
<dbReference type="Proteomes" id="UP000077315">
    <property type="component" value="Unassembled WGS sequence"/>
</dbReference>
<evidence type="ECO:0000256" key="1">
    <source>
        <dbReference type="SAM" id="MobiDB-lite"/>
    </source>
</evidence>
<feature type="compositionally biased region" description="Polar residues" evidence="1">
    <location>
        <begin position="1"/>
        <end position="24"/>
    </location>
</feature>
<dbReference type="InParanoid" id="A0A162Y032"/>
<sequence length="210" mass="23914">MLQINRENTSTISHESTDGNNNTDLNDHMCDIECESEIESSTSPLVFDFSQPSPVSSNNDAKNLEFMKIINDFGIFYQAHEKLAAHLNSILEMSTKITYRVYIPYLGKELLKRFSSIEETVYNVCQNGCMMFNDAEEVACKHCGEACYKSNKTDKDGIPIAEKTIVQIPLVRQIALSLANNSTRHEMLYCHNHKQKTDDSKADIFDRHAY</sequence>
<accession>A0A162Y032</accession>
<reference evidence="3" key="1">
    <citation type="submission" date="2015-06" db="EMBL/GenBank/DDBJ databases">
        <title>Expansion of signal transduction pathways in fungi by whole-genome duplication.</title>
        <authorList>
            <consortium name="DOE Joint Genome Institute"/>
            <person name="Corrochano L.M."/>
            <person name="Kuo A."/>
            <person name="Marcet-Houben M."/>
            <person name="Polaino S."/>
            <person name="Salamov A."/>
            <person name="Villalobos J.M."/>
            <person name="Alvarez M.I."/>
            <person name="Avalos J."/>
            <person name="Benito E.P."/>
            <person name="Benoit I."/>
            <person name="Burger G."/>
            <person name="Camino L.P."/>
            <person name="Canovas D."/>
            <person name="Cerda-Olmedo E."/>
            <person name="Cheng J.-F."/>
            <person name="Dominguez A."/>
            <person name="Elias M."/>
            <person name="Eslava A.P."/>
            <person name="Glaser F."/>
            <person name="Grimwood J."/>
            <person name="Gutierrez G."/>
            <person name="Heitman J."/>
            <person name="Henrissat B."/>
            <person name="Iturriaga E.A."/>
            <person name="Lang B.F."/>
            <person name="Lavin J.L."/>
            <person name="Lee S."/>
            <person name="Li W."/>
            <person name="Lindquist E."/>
            <person name="Lopez-Garcia S."/>
            <person name="Luque E.M."/>
            <person name="Marcos A.T."/>
            <person name="Martin J."/>
            <person name="McCluskey K."/>
            <person name="Medina H.R."/>
            <person name="Miralles-Duran A."/>
            <person name="Miyazaki A."/>
            <person name="Munoz-Torres E."/>
            <person name="Oguiza J.A."/>
            <person name="Ohm R."/>
            <person name="Olmedo M."/>
            <person name="Orejas M."/>
            <person name="Ortiz-Castellanos L."/>
            <person name="Pisabarro A.G."/>
            <person name="Rodriguez-Romero J."/>
            <person name="Ruiz-Herrera J."/>
            <person name="Ruiz-Vazquez R."/>
            <person name="Sanz C."/>
            <person name="Schackwitz W."/>
            <person name="Schmutz J."/>
            <person name="Shahriari M."/>
            <person name="Shelest E."/>
            <person name="Silva-Franco F."/>
            <person name="Soanes D."/>
            <person name="Syed K."/>
            <person name="Tagua V.G."/>
            <person name="Talbot N.J."/>
            <person name="Thon M."/>
            <person name="De vries R.P."/>
            <person name="Wiebenga A."/>
            <person name="Yadav J.S."/>
            <person name="Braun E.L."/>
            <person name="Baker S."/>
            <person name="Garre V."/>
            <person name="Horwitz B."/>
            <person name="Torres-Martinez S."/>
            <person name="Idnurm A."/>
            <person name="Herrera-Estrella A."/>
            <person name="Gabaldon T."/>
            <person name="Grigoriev I.V."/>
        </authorList>
    </citation>
    <scope>NUCLEOTIDE SEQUENCE [LARGE SCALE GENOMIC DNA]</scope>
    <source>
        <strain evidence="3">NRRL 1555(-)</strain>
    </source>
</reference>
<dbReference type="GeneID" id="28991491"/>
<gene>
    <name evidence="2" type="ORF">PHYBLDRAFT_141389</name>
</gene>
<keyword evidence="3" id="KW-1185">Reference proteome</keyword>
<feature type="region of interest" description="Disordered" evidence="1">
    <location>
        <begin position="1"/>
        <end position="26"/>
    </location>
</feature>
<dbReference type="AlphaFoldDB" id="A0A162Y032"/>
<dbReference type="EMBL" id="KV440974">
    <property type="protein sequence ID" value="OAD77505.1"/>
    <property type="molecule type" value="Genomic_DNA"/>
</dbReference>
<proteinExistence type="predicted"/>
<name>A0A162Y032_PHYB8</name>
<dbReference type="OrthoDB" id="2290077at2759"/>
<evidence type="ECO:0000313" key="3">
    <source>
        <dbReference type="Proteomes" id="UP000077315"/>
    </source>
</evidence>
<protein>
    <submittedName>
        <fullName evidence="2">Uncharacterized protein</fullName>
    </submittedName>
</protein>